<gene>
    <name evidence="2" type="ORF">ACFPFM_02420</name>
</gene>
<name>A0ABV9XR42_9PSEU</name>
<proteinExistence type="predicted"/>
<evidence type="ECO:0000313" key="3">
    <source>
        <dbReference type="Proteomes" id="UP001595833"/>
    </source>
</evidence>
<feature type="transmembrane region" description="Helical" evidence="1">
    <location>
        <begin position="278"/>
        <end position="297"/>
    </location>
</feature>
<dbReference type="Proteomes" id="UP001595833">
    <property type="component" value="Unassembled WGS sequence"/>
</dbReference>
<feature type="transmembrane region" description="Helical" evidence="1">
    <location>
        <begin position="246"/>
        <end position="266"/>
    </location>
</feature>
<dbReference type="EMBL" id="JBHSJB010000003">
    <property type="protein sequence ID" value="MFC5052606.1"/>
    <property type="molecule type" value="Genomic_DNA"/>
</dbReference>
<comment type="caution">
    <text evidence="2">The sequence shown here is derived from an EMBL/GenBank/DDBJ whole genome shotgun (WGS) entry which is preliminary data.</text>
</comment>
<protein>
    <submittedName>
        <fullName evidence="2">Uncharacterized protein</fullName>
    </submittedName>
</protein>
<feature type="transmembrane region" description="Helical" evidence="1">
    <location>
        <begin position="73"/>
        <end position="94"/>
    </location>
</feature>
<feature type="transmembrane region" description="Helical" evidence="1">
    <location>
        <begin position="9"/>
        <end position="29"/>
    </location>
</feature>
<feature type="transmembrane region" description="Helical" evidence="1">
    <location>
        <begin position="44"/>
        <end position="61"/>
    </location>
</feature>
<keyword evidence="1" id="KW-1133">Transmembrane helix</keyword>
<dbReference type="PROSITE" id="PS51257">
    <property type="entry name" value="PROKAR_LIPOPROTEIN"/>
    <property type="match status" value="1"/>
</dbReference>
<dbReference type="RefSeq" id="WP_344035109.1">
    <property type="nucleotide sequence ID" value="NZ_BAAAKE010000002.1"/>
</dbReference>
<sequence>MTKTWHRPTLWVAVVMGVAAVACLVALLVDGRQLQGAPLWMKPLKFAVALALYSATLSWMLSLPHRGKRWTTLLGTTSALILFVDVGLVGLQAVRGTFSHYNQSDDPFNQVVQQAFATTIPVMFLANVALALVLSFQRFASPDVRLAVRSGLGLAVLGMAGGYLMSFQVDKQVTTTDASGRAVDLVGGHSVGVPDGGPSMPVTGWSTTGGDLRIPHFVGMHALQVVVLLAAGLAVLGLAERARTRLVGVVALGCAGLFAVVTQQALRGEPLVHPGGLTLVLLAVLAALVAAGVVWALRTGTAVPRPTRRPVPQR</sequence>
<keyword evidence="1" id="KW-0812">Transmembrane</keyword>
<feature type="transmembrane region" description="Helical" evidence="1">
    <location>
        <begin position="114"/>
        <end position="134"/>
    </location>
</feature>
<reference evidence="3" key="1">
    <citation type="journal article" date="2019" name="Int. J. Syst. Evol. Microbiol.">
        <title>The Global Catalogue of Microorganisms (GCM) 10K type strain sequencing project: providing services to taxonomists for standard genome sequencing and annotation.</title>
        <authorList>
            <consortium name="The Broad Institute Genomics Platform"/>
            <consortium name="The Broad Institute Genome Sequencing Center for Infectious Disease"/>
            <person name="Wu L."/>
            <person name="Ma J."/>
        </authorList>
    </citation>
    <scope>NUCLEOTIDE SEQUENCE [LARGE SCALE GENOMIC DNA]</scope>
    <source>
        <strain evidence="3">KCTC 12848</strain>
    </source>
</reference>
<feature type="transmembrane region" description="Helical" evidence="1">
    <location>
        <begin position="218"/>
        <end position="239"/>
    </location>
</feature>
<evidence type="ECO:0000313" key="2">
    <source>
        <dbReference type="EMBL" id="MFC5052606.1"/>
    </source>
</evidence>
<organism evidence="2 3">
    <name type="scientific">Saccharothrix xinjiangensis</name>
    <dbReference type="NCBI Taxonomy" id="204798"/>
    <lineage>
        <taxon>Bacteria</taxon>
        <taxon>Bacillati</taxon>
        <taxon>Actinomycetota</taxon>
        <taxon>Actinomycetes</taxon>
        <taxon>Pseudonocardiales</taxon>
        <taxon>Pseudonocardiaceae</taxon>
        <taxon>Saccharothrix</taxon>
    </lineage>
</organism>
<accession>A0ABV9XR42</accession>
<evidence type="ECO:0000256" key="1">
    <source>
        <dbReference type="SAM" id="Phobius"/>
    </source>
</evidence>
<keyword evidence="3" id="KW-1185">Reference proteome</keyword>
<keyword evidence="1" id="KW-0472">Membrane</keyword>
<feature type="transmembrane region" description="Helical" evidence="1">
    <location>
        <begin position="146"/>
        <end position="165"/>
    </location>
</feature>